<dbReference type="GO" id="GO:0000776">
    <property type="term" value="C:kinetochore"/>
    <property type="evidence" value="ECO:0007669"/>
    <property type="project" value="TreeGrafter"/>
</dbReference>
<evidence type="ECO:0000313" key="3">
    <source>
        <dbReference type="EMBL" id="KLU84173.1"/>
    </source>
</evidence>
<accession>A0A0H2TJX7</accession>
<dbReference type="InterPro" id="IPR039249">
    <property type="entry name" value="GPATCH11"/>
</dbReference>
<dbReference type="PANTHER" id="PTHR21032:SF0">
    <property type="entry name" value="G PATCH DOMAIN-CONTAINING PROTEIN 11"/>
    <property type="match status" value="1"/>
</dbReference>
<dbReference type="InterPro" id="IPR025239">
    <property type="entry name" value="DUF4187"/>
</dbReference>
<evidence type="ECO:0000259" key="2">
    <source>
        <dbReference type="SMART" id="SM01173"/>
    </source>
</evidence>
<name>A0A0H2TJX7_MAGP6</name>
<dbReference type="VEuPathDB" id="FungiDB:MAPG_03218"/>
<proteinExistence type="predicted"/>
<dbReference type="EMBL" id="GL876967">
    <property type="protein sequence ID" value="KLU84173.1"/>
    <property type="molecule type" value="Genomic_DNA"/>
</dbReference>
<feature type="non-terminal residue" evidence="3">
    <location>
        <position position="1"/>
    </location>
</feature>
<gene>
    <name evidence="3" type="ORF">MAPG_03218</name>
</gene>
<dbReference type="SMART" id="SM01173">
    <property type="entry name" value="DUF4187"/>
    <property type="match status" value="1"/>
</dbReference>
<protein>
    <recommendedName>
        <fullName evidence="2">DUF4187 domain-containing protein</fullName>
    </recommendedName>
</protein>
<sequence length="142" mass="16624">EEEGEQPRSSVRSRPLKSINVLWRGLVRAREEAERDRRMRYDLQQTLSRLPTYDDDDEDDDDKRALGKTSTATTTTTTYVTAEDLDEDDEELESFNSRDVNDRLQAVVGHLREAHRYCFWCKHVYPDERLEGCPGTTEEDHD</sequence>
<reference evidence="3" key="2">
    <citation type="submission" date="2011-03" db="EMBL/GenBank/DDBJ databases">
        <title>Annotation of Magnaporthe poae ATCC 64411.</title>
        <authorList>
            <person name="Ma L.-J."/>
            <person name="Dead R."/>
            <person name="Young S.K."/>
            <person name="Zeng Q."/>
            <person name="Gargeya S."/>
            <person name="Fitzgerald M."/>
            <person name="Haas B."/>
            <person name="Abouelleil A."/>
            <person name="Alvarado L."/>
            <person name="Arachchi H.M."/>
            <person name="Berlin A."/>
            <person name="Brown A."/>
            <person name="Chapman S.B."/>
            <person name="Chen Z."/>
            <person name="Dunbar C."/>
            <person name="Freedman E."/>
            <person name="Gearin G."/>
            <person name="Gellesch M."/>
            <person name="Goldberg J."/>
            <person name="Griggs A."/>
            <person name="Gujja S."/>
            <person name="Heiman D."/>
            <person name="Howarth C."/>
            <person name="Larson L."/>
            <person name="Lui A."/>
            <person name="MacDonald P.J.P."/>
            <person name="Mehta T."/>
            <person name="Montmayeur A."/>
            <person name="Murphy C."/>
            <person name="Neiman D."/>
            <person name="Pearson M."/>
            <person name="Priest M."/>
            <person name="Roberts A."/>
            <person name="Saif S."/>
            <person name="Shea T."/>
            <person name="Shenoy N."/>
            <person name="Sisk P."/>
            <person name="Stolte C."/>
            <person name="Sykes S."/>
            <person name="Yandava C."/>
            <person name="Wortman J."/>
            <person name="Nusbaum C."/>
            <person name="Birren B."/>
        </authorList>
    </citation>
    <scope>NUCLEOTIDE SEQUENCE</scope>
    <source>
        <strain evidence="3">ATCC 64411</strain>
    </source>
</reference>
<feature type="region of interest" description="Disordered" evidence="1">
    <location>
        <begin position="44"/>
        <end position="79"/>
    </location>
</feature>
<reference evidence="3" key="1">
    <citation type="submission" date="2010-05" db="EMBL/GenBank/DDBJ databases">
        <title>The Genome Sequence of Magnaporthe poae strain ATCC 64411.</title>
        <authorList>
            <consortium name="The Broad Institute Genome Sequencing Platform"/>
            <consortium name="Broad Institute Genome Sequencing Center for Infectious Disease"/>
            <person name="Ma L.-J."/>
            <person name="Dead R."/>
            <person name="Young S."/>
            <person name="Zeng Q."/>
            <person name="Koehrsen M."/>
            <person name="Alvarado L."/>
            <person name="Berlin A."/>
            <person name="Chapman S.B."/>
            <person name="Chen Z."/>
            <person name="Freedman E."/>
            <person name="Gellesch M."/>
            <person name="Goldberg J."/>
            <person name="Griggs A."/>
            <person name="Gujja S."/>
            <person name="Heilman E.R."/>
            <person name="Heiman D."/>
            <person name="Hepburn T."/>
            <person name="Howarth C."/>
            <person name="Jen D."/>
            <person name="Larson L."/>
            <person name="Mehta T."/>
            <person name="Neiman D."/>
            <person name="Pearson M."/>
            <person name="Roberts A."/>
            <person name="Saif S."/>
            <person name="Shea T."/>
            <person name="Shenoy N."/>
            <person name="Sisk P."/>
            <person name="Stolte C."/>
            <person name="Sykes S."/>
            <person name="Walk T."/>
            <person name="White J."/>
            <person name="Yandava C."/>
            <person name="Haas B."/>
            <person name="Nusbaum C."/>
            <person name="Birren B."/>
        </authorList>
    </citation>
    <scope>NUCLEOTIDE SEQUENCE</scope>
    <source>
        <strain evidence="3">ATCC 64411</strain>
    </source>
</reference>
<feature type="domain" description="DUF4187" evidence="2">
    <location>
        <begin position="89"/>
        <end position="141"/>
    </location>
</feature>
<dbReference type="AlphaFoldDB" id="A0A0H2TJX7"/>
<dbReference type="Pfam" id="PF13821">
    <property type="entry name" value="DUF4187"/>
    <property type="match status" value="1"/>
</dbReference>
<dbReference type="PANTHER" id="PTHR21032">
    <property type="entry name" value="G PATCH DOMAIN-CONTAINING PROTEIN 11"/>
    <property type="match status" value="1"/>
</dbReference>
<organism evidence="3">
    <name type="scientific">Magnaporthiopsis poae (strain ATCC 64411 / 73-15)</name>
    <name type="common">Kentucky bluegrass fungus</name>
    <name type="synonym">Magnaporthe poae</name>
    <dbReference type="NCBI Taxonomy" id="644358"/>
    <lineage>
        <taxon>Eukaryota</taxon>
        <taxon>Fungi</taxon>
        <taxon>Dikarya</taxon>
        <taxon>Ascomycota</taxon>
        <taxon>Pezizomycotina</taxon>
        <taxon>Sordariomycetes</taxon>
        <taxon>Sordariomycetidae</taxon>
        <taxon>Magnaporthales</taxon>
        <taxon>Magnaporthaceae</taxon>
        <taxon>Magnaporthiopsis</taxon>
    </lineage>
</organism>
<evidence type="ECO:0000256" key="1">
    <source>
        <dbReference type="SAM" id="MobiDB-lite"/>
    </source>
</evidence>
<feature type="compositionally biased region" description="Low complexity" evidence="1">
    <location>
        <begin position="69"/>
        <end position="79"/>
    </location>
</feature>
<dbReference type="OrthoDB" id="786951at2759"/>